<protein>
    <recommendedName>
        <fullName evidence="3">Glycosyltransferase</fullName>
    </recommendedName>
</protein>
<name>A0A6C0K2E5_9ZZZZ</name>
<proteinExistence type="predicted"/>
<sequence>MITTTTPTPLMEKGVPLWESWTLLQEPRAISDPEKAMISRLNHTRIRRVQKYICPVNPYDNTRDDFLCYVYWIAEHRVLIRILRMDEEGGWTQPLRLRLDESGEILDIGPSDTNSLDVEKETVTVVTPRPLPPERKIPRLIMQTGYMVKDNTRAWNTTRSFLCANPGYRYVFYDNHDCLQFMREHFPDYVKDYLRLRPGAFRADLFRYCFLSIHGGCYFDHKLICRTPIDNILRDDDELVLCADWDYIYDPDSLGDLYNAVIMVRPQHPLMKTAIEECIHNIRQRLYLDGAFSITGPTLLKRCYATLFYQGKLPKVIPSEDKIVRLKHFAYHPWTSYRNMVVMDRRSNKVFVQKSCGIVVNHRSGEYHDMYRDKKVFHEYVEEVEPGIYHMALKNEKEEVVEVVQCTTAK</sequence>
<organism evidence="2">
    <name type="scientific">viral metagenome</name>
    <dbReference type="NCBI Taxonomy" id="1070528"/>
    <lineage>
        <taxon>unclassified sequences</taxon>
        <taxon>metagenomes</taxon>
        <taxon>organismal metagenomes</taxon>
    </lineage>
</organism>
<dbReference type="AlphaFoldDB" id="A0A6C0K2E5"/>
<dbReference type="InterPro" id="IPR051706">
    <property type="entry name" value="Glycosyltransferase_domain"/>
</dbReference>
<accession>A0A6C0K2E5</accession>
<evidence type="ECO:0008006" key="3">
    <source>
        <dbReference type="Google" id="ProtNLM"/>
    </source>
</evidence>
<dbReference type="PANTHER" id="PTHR32385:SF15">
    <property type="entry name" value="INOSITOL PHOSPHOCERAMIDE MANNOSYLTRANSFERASE 1"/>
    <property type="match status" value="1"/>
</dbReference>
<evidence type="ECO:0000256" key="1">
    <source>
        <dbReference type="ARBA" id="ARBA00022679"/>
    </source>
</evidence>
<keyword evidence="1" id="KW-0808">Transferase</keyword>
<dbReference type="GO" id="GO:0016020">
    <property type="term" value="C:membrane"/>
    <property type="evidence" value="ECO:0007669"/>
    <property type="project" value="GOC"/>
</dbReference>
<dbReference type="PANTHER" id="PTHR32385">
    <property type="entry name" value="MANNOSYL PHOSPHORYLINOSITOL CERAMIDE SYNTHASE"/>
    <property type="match status" value="1"/>
</dbReference>
<dbReference type="SUPFAM" id="SSF53448">
    <property type="entry name" value="Nucleotide-diphospho-sugar transferases"/>
    <property type="match status" value="1"/>
</dbReference>
<dbReference type="GO" id="GO:0051999">
    <property type="term" value="P:mannosyl-inositol phosphorylceramide biosynthetic process"/>
    <property type="evidence" value="ECO:0007669"/>
    <property type="project" value="TreeGrafter"/>
</dbReference>
<dbReference type="EMBL" id="MN740792">
    <property type="protein sequence ID" value="QHU11899.1"/>
    <property type="molecule type" value="Genomic_DNA"/>
</dbReference>
<dbReference type="Gene3D" id="3.90.550.20">
    <property type="match status" value="1"/>
</dbReference>
<dbReference type="InterPro" id="IPR007577">
    <property type="entry name" value="GlycoTrfase_DXD_sugar-bd_CS"/>
</dbReference>
<reference evidence="2" key="1">
    <citation type="journal article" date="2020" name="Nature">
        <title>Giant virus diversity and host interactions through global metagenomics.</title>
        <authorList>
            <person name="Schulz F."/>
            <person name="Roux S."/>
            <person name="Paez-Espino D."/>
            <person name="Jungbluth S."/>
            <person name="Walsh D.A."/>
            <person name="Denef V.J."/>
            <person name="McMahon K.D."/>
            <person name="Konstantinidis K.T."/>
            <person name="Eloe-Fadrosh E.A."/>
            <person name="Kyrpides N.C."/>
            <person name="Woyke T."/>
        </authorList>
    </citation>
    <scope>NUCLEOTIDE SEQUENCE</scope>
    <source>
        <strain evidence="2">GVMAG-S-1101169-75</strain>
    </source>
</reference>
<dbReference type="GO" id="GO:0000030">
    <property type="term" value="F:mannosyltransferase activity"/>
    <property type="evidence" value="ECO:0007669"/>
    <property type="project" value="TreeGrafter"/>
</dbReference>
<dbReference type="Pfam" id="PF04488">
    <property type="entry name" value="Gly_transf_sug"/>
    <property type="match status" value="1"/>
</dbReference>
<evidence type="ECO:0000313" key="2">
    <source>
        <dbReference type="EMBL" id="QHU11899.1"/>
    </source>
</evidence>
<dbReference type="InterPro" id="IPR029044">
    <property type="entry name" value="Nucleotide-diphossugar_trans"/>
</dbReference>